<protein>
    <submittedName>
        <fullName evidence="1">Type II toxin-antitoxin system ParD family antitoxin</fullName>
    </submittedName>
</protein>
<dbReference type="InterPro" id="IPR038296">
    <property type="entry name" value="ParD_sf"/>
</dbReference>
<proteinExistence type="predicted"/>
<dbReference type="AlphaFoldDB" id="A0A2W4VVY3"/>
<dbReference type="Proteomes" id="UP000249467">
    <property type="component" value="Unassembled WGS sequence"/>
</dbReference>
<organism evidence="1 2">
    <name type="scientific">Pseudanabaena frigida</name>
    <dbReference type="NCBI Taxonomy" id="945775"/>
    <lineage>
        <taxon>Bacteria</taxon>
        <taxon>Bacillati</taxon>
        <taxon>Cyanobacteriota</taxon>
        <taxon>Cyanophyceae</taxon>
        <taxon>Pseudanabaenales</taxon>
        <taxon>Pseudanabaenaceae</taxon>
        <taxon>Pseudanabaena</taxon>
    </lineage>
</organism>
<name>A0A2W4VVY3_9CYAN</name>
<evidence type="ECO:0000313" key="2">
    <source>
        <dbReference type="Proteomes" id="UP000249467"/>
    </source>
</evidence>
<dbReference type="EMBL" id="QBML01000035">
    <property type="protein sequence ID" value="PZO36994.1"/>
    <property type="molecule type" value="Genomic_DNA"/>
</dbReference>
<dbReference type="Pfam" id="PF03693">
    <property type="entry name" value="ParD_antitoxin"/>
    <property type="match status" value="1"/>
</dbReference>
<reference evidence="1 2" key="2">
    <citation type="submission" date="2018-06" db="EMBL/GenBank/DDBJ databases">
        <title>Metagenomic assembly of (sub)arctic Cyanobacteria and their associated microbiome from non-axenic cultures.</title>
        <authorList>
            <person name="Baurain D."/>
        </authorList>
    </citation>
    <scope>NUCLEOTIDE SEQUENCE [LARGE SCALE GENOMIC DNA]</scope>
    <source>
        <strain evidence="1">ULC066bin1</strain>
    </source>
</reference>
<reference evidence="1 2" key="1">
    <citation type="submission" date="2018-04" db="EMBL/GenBank/DDBJ databases">
        <authorList>
            <person name="Go L.Y."/>
            <person name="Mitchell J.A."/>
        </authorList>
    </citation>
    <scope>NUCLEOTIDE SEQUENCE [LARGE SCALE GENOMIC DNA]</scope>
    <source>
        <strain evidence="1">ULC066bin1</strain>
    </source>
</reference>
<gene>
    <name evidence="1" type="ORF">DCF19_20130</name>
</gene>
<dbReference type="InterPro" id="IPR022789">
    <property type="entry name" value="ParD"/>
</dbReference>
<evidence type="ECO:0000313" key="1">
    <source>
        <dbReference type="EMBL" id="PZO36994.1"/>
    </source>
</evidence>
<dbReference type="Gene3D" id="6.10.10.120">
    <property type="entry name" value="Antitoxin ParD1-like"/>
    <property type="match status" value="1"/>
</dbReference>
<dbReference type="NCBIfam" id="TIGR02606">
    <property type="entry name" value="antidote_CC2985"/>
    <property type="match status" value="1"/>
</dbReference>
<dbReference type="PANTHER" id="PTHR36582">
    <property type="entry name" value="ANTITOXIN PARD"/>
    <property type="match status" value="1"/>
</dbReference>
<comment type="caution">
    <text evidence="1">The sequence shown here is derived from an EMBL/GenBank/DDBJ whole genome shotgun (WGS) entry which is preliminary data.</text>
</comment>
<accession>A0A2W4VVY3</accession>
<sequence length="88" mass="10393">MSIALKIEQEQFIQKKLNSGKYGSAEEVIFEAFRLLEERDKHYEQWLQDTRQKVADGLDQLDRGEGLDSETVMARLKERVRNARENHQ</sequence>
<dbReference type="PANTHER" id="PTHR36582:SF2">
    <property type="entry name" value="ANTITOXIN PARD"/>
    <property type="match status" value="1"/>
</dbReference>